<feature type="domain" description="YcxB-like C-terminal" evidence="2">
    <location>
        <begin position="97"/>
        <end position="157"/>
    </location>
</feature>
<evidence type="ECO:0000256" key="1">
    <source>
        <dbReference type="SAM" id="Phobius"/>
    </source>
</evidence>
<organism evidence="3 4">
    <name type="scientific">Arenicella chitinivorans</name>
    <dbReference type="NCBI Taxonomy" id="1329800"/>
    <lineage>
        <taxon>Bacteria</taxon>
        <taxon>Pseudomonadati</taxon>
        <taxon>Pseudomonadota</taxon>
        <taxon>Gammaproteobacteria</taxon>
        <taxon>Arenicellales</taxon>
        <taxon>Arenicellaceae</taxon>
        <taxon>Arenicella</taxon>
    </lineage>
</organism>
<evidence type="ECO:0000313" key="3">
    <source>
        <dbReference type="EMBL" id="GHA13934.1"/>
    </source>
</evidence>
<keyword evidence="1" id="KW-0472">Membrane</keyword>
<dbReference type="EMBL" id="BMXA01000004">
    <property type="protein sequence ID" value="GHA13934.1"/>
    <property type="molecule type" value="Genomic_DNA"/>
</dbReference>
<evidence type="ECO:0000259" key="2">
    <source>
        <dbReference type="Pfam" id="PF14317"/>
    </source>
</evidence>
<reference evidence="3" key="2">
    <citation type="submission" date="2020-09" db="EMBL/GenBank/DDBJ databases">
        <authorList>
            <person name="Sun Q."/>
            <person name="Kim S."/>
        </authorList>
    </citation>
    <scope>NUCLEOTIDE SEQUENCE</scope>
    <source>
        <strain evidence="3">KCTC 12711</strain>
    </source>
</reference>
<accession>A0A918RVB5</accession>
<name>A0A918RVB5_9GAMM</name>
<feature type="transmembrane region" description="Helical" evidence="1">
    <location>
        <begin position="30"/>
        <end position="50"/>
    </location>
</feature>
<comment type="caution">
    <text evidence="3">The sequence shown here is derived from an EMBL/GenBank/DDBJ whole genome shotgun (WGS) entry which is preliminary data.</text>
</comment>
<dbReference type="RefSeq" id="WP_189401647.1">
    <property type="nucleotide sequence ID" value="NZ_BMXA01000004.1"/>
</dbReference>
<keyword evidence="4" id="KW-1185">Reference proteome</keyword>
<protein>
    <recommendedName>
        <fullName evidence="2">YcxB-like C-terminal domain-containing protein</fullName>
    </recommendedName>
</protein>
<evidence type="ECO:0000313" key="4">
    <source>
        <dbReference type="Proteomes" id="UP000614811"/>
    </source>
</evidence>
<dbReference type="Proteomes" id="UP000614811">
    <property type="component" value="Unassembled WGS sequence"/>
</dbReference>
<dbReference type="InterPro" id="IPR025588">
    <property type="entry name" value="YcxB-like_C"/>
</dbReference>
<keyword evidence="1" id="KW-1133">Transmembrane helix</keyword>
<keyword evidence="1" id="KW-0812">Transmembrane</keyword>
<reference evidence="3" key="1">
    <citation type="journal article" date="2014" name="Int. J. Syst. Evol. Microbiol.">
        <title>Complete genome sequence of Corynebacterium casei LMG S-19264T (=DSM 44701T), isolated from a smear-ripened cheese.</title>
        <authorList>
            <consortium name="US DOE Joint Genome Institute (JGI-PGF)"/>
            <person name="Walter F."/>
            <person name="Albersmeier A."/>
            <person name="Kalinowski J."/>
            <person name="Ruckert C."/>
        </authorList>
    </citation>
    <scope>NUCLEOTIDE SEQUENCE</scope>
    <source>
        <strain evidence="3">KCTC 12711</strain>
    </source>
</reference>
<dbReference type="AlphaFoldDB" id="A0A918RVB5"/>
<gene>
    <name evidence="3" type="ORF">GCM10008090_24640</name>
</gene>
<sequence length="162" mass="19003">MDVVYEICGDECYYVEGFKRYRKTKPLRHVFLLIKLLGLTLFSFLIWVLISEKVFSFAAIIFAMCLIIVFSYKIDHLVIKRNVRNSPYGNEDAVLTFSEHGLYSKSDKAEVKLGWDVFTKAIRVKDGFLLFQGPKHYNWLPDNKLTNHAQLDQIRELFEKNV</sequence>
<dbReference type="Pfam" id="PF14317">
    <property type="entry name" value="YcxB"/>
    <property type="match status" value="1"/>
</dbReference>
<proteinExistence type="predicted"/>
<feature type="transmembrane region" description="Helical" evidence="1">
    <location>
        <begin position="56"/>
        <end position="74"/>
    </location>
</feature>